<dbReference type="Pfam" id="PF00884">
    <property type="entry name" value="Sulfatase"/>
    <property type="match status" value="1"/>
</dbReference>
<dbReference type="PANTHER" id="PTHR43751:SF3">
    <property type="entry name" value="SULFATASE N-TERMINAL DOMAIN-CONTAINING PROTEIN"/>
    <property type="match status" value="1"/>
</dbReference>
<dbReference type="InterPro" id="IPR000917">
    <property type="entry name" value="Sulfatase_N"/>
</dbReference>
<feature type="domain" description="Sulfatase N-terminal" evidence="1">
    <location>
        <begin position="6"/>
        <end position="327"/>
    </location>
</feature>
<dbReference type="AlphaFoldDB" id="A0A7G2D4J8"/>
<sequence length="421" mass="48712">MSVGKPNVILIVLDTLRKDHSKGIERLLTRDFGFTSIENAIATSPWTIPSHASMFTGLYPLYHGVHEGRKRKVPDVRFREDGTYLHEVLASLGYTTYLLTANFFIGPDFGIKSFDEFRDTLRPLIEDRDREELNEVLRKHEPGNALELTWALVKERKFTLPFKIFLRIVGRYGEGWPRDKGAKVTERLLSEMELKRPVYTFINLMEVHEPYSIFEGFTDAPVVNRLLGEEPELVEKWRKGYPRQVEYLEKRLREMMEILEDRNLMESSVIVVTSDHGQLLGEDNRLGHGVFLDDELLRVPLLIRAPREIGEVEGYVSLARIKPFILSQVEGKDFQLASEYALAESFGTHYPYPNLPEEKLEAVKELEKYRIKLYHREGTAVFNVDDWKLEEVESGNGEFERKARKLILRHLSLFTGGRVAG</sequence>
<name>A0A7G2D4J8_9EURY</name>
<reference evidence="2 3" key="1">
    <citation type="submission" date="2020-09" db="EMBL/GenBank/DDBJ databases">
        <authorList>
            <person name="Courtine D."/>
        </authorList>
    </citation>
    <scope>NUCLEOTIDE SEQUENCE [LARGE SCALE GENOMIC DNA]</scope>
    <source>
        <strain evidence="2 3">IRI35c</strain>
    </source>
</reference>
<evidence type="ECO:0000313" key="3">
    <source>
        <dbReference type="Proteomes" id="UP000516304"/>
    </source>
</evidence>
<dbReference type="InterPro" id="IPR017850">
    <property type="entry name" value="Alkaline_phosphatase_core_sf"/>
</dbReference>
<gene>
    <name evidence="2" type="ORF">TIRI35C_0011</name>
</gene>
<protein>
    <recommendedName>
        <fullName evidence="1">Sulfatase N-terminal domain-containing protein</fullName>
    </recommendedName>
</protein>
<dbReference type="RefSeq" id="WP_188201271.1">
    <property type="nucleotide sequence ID" value="NZ_LR881183.1"/>
</dbReference>
<proteinExistence type="predicted"/>
<dbReference type="InterPro" id="IPR052701">
    <property type="entry name" value="GAG_Ulvan_Degrading_Sulfatases"/>
</dbReference>
<dbReference type="KEGG" id="tcq:TIRI35C_0011"/>
<organism evidence="2 3">
    <name type="scientific">Thermococcus camini</name>
    <dbReference type="NCBI Taxonomy" id="2016373"/>
    <lineage>
        <taxon>Archaea</taxon>
        <taxon>Methanobacteriati</taxon>
        <taxon>Methanobacteriota</taxon>
        <taxon>Thermococci</taxon>
        <taxon>Thermococcales</taxon>
        <taxon>Thermococcaceae</taxon>
        <taxon>Thermococcus</taxon>
    </lineage>
</organism>
<dbReference type="SUPFAM" id="SSF53649">
    <property type="entry name" value="Alkaline phosphatase-like"/>
    <property type="match status" value="1"/>
</dbReference>
<evidence type="ECO:0000259" key="1">
    <source>
        <dbReference type="Pfam" id="PF00884"/>
    </source>
</evidence>
<accession>A0A7G2D4J8</accession>
<dbReference type="GeneID" id="58917749"/>
<keyword evidence="3" id="KW-1185">Reference proteome</keyword>
<dbReference type="PANTHER" id="PTHR43751">
    <property type="entry name" value="SULFATASE"/>
    <property type="match status" value="1"/>
</dbReference>
<dbReference type="EMBL" id="LR881183">
    <property type="protein sequence ID" value="CAD5243165.1"/>
    <property type="molecule type" value="Genomic_DNA"/>
</dbReference>
<evidence type="ECO:0000313" key="2">
    <source>
        <dbReference type="EMBL" id="CAD5243165.1"/>
    </source>
</evidence>
<dbReference type="Proteomes" id="UP000516304">
    <property type="component" value="Chromosome TIRI35C"/>
</dbReference>
<dbReference type="Gene3D" id="3.40.720.10">
    <property type="entry name" value="Alkaline Phosphatase, subunit A"/>
    <property type="match status" value="1"/>
</dbReference>